<dbReference type="EMBL" id="FQNF01000005">
    <property type="protein sequence ID" value="SGZ38210.1"/>
    <property type="molecule type" value="Genomic_DNA"/>
</dbReference>
<organism evidence="1 2">
    <name type="scientific">Hanseniaspora guilliermondii</name>
    <dbReference type="NCBI Taxonomy" id="56406"/>
    <lineage>
        <taxon>Eukaryota</taxon>
        <taxon>Fungi</taxon>
        <taxon>Dikarya</taxon>
        <taxon>Ascomycota</taxon>
        <taxon>Saccharomycotina</taxon>
        <taxon>Saccharomycetes</taxon>
        <taxon>Saccharomycodales</taxon>
        <taxon>Saccharomycodaceae</taxon>
        <taxon>Hanseniaspora</taxon>
    </lineage>
</organism>
<sequence>MDLNDTEFLLKEEPLIQSIDTSQEFSTEYLLNHSFEADNVYKKIELQDSEQLVKASKTVIKENTEHDVAIQDALIIQTHSAIHSLLNYHKVAKDYNEVKGDLDHDTLKTFLSIFENYCYLIRFYEFQLYVTNKDKYIRFLANLFEVNTVEQIMYTDEFNMFVEIVRTFVHEPTNIYMRLSKSLLEKSNRLKTRIFLSWKNKYKIHKPSIMISKKKDTELKRFFLVKICDEFRATNHELFEKEKITLVRSFERVFRMWAEKKLLKEHFINFGNELVKERFFKNVFLLKRKHLLHISEEATSKVNKKIKRKVLEFLRHQGNLIKTAEDIQNNFVRERIKQKYFDEMKHAFISFEHINRQPHVSLKKKMLKQMVLNARLIREGDTRYFDFMKQKCWNSIQKKLILIKLEKKYLKAVKGKNFLLLRQKLHNINKKKALAISTEDLLLRKRVLINWKTKRIFGKALVDAANNNNQICSAIIRSTMNKWRIMIHNIKDEKLLFFERTYKEEVSALVAREFIYRKILCQYMKLKKNQEMAAKSHSVNTKRAFFLRSRDTLGAIGNQISQATMYRTQAVIDFDFAKWRLYLYVTRSHDELVTAFVNKKIVSDLSRLLYNWNLKIMRNETMQTPLSTHLKRWKRAQIRGALEIWLEKLKSKEESIKMEIKTPFRPYQMHKPFDGTVERGNMSKKILRSIPLEEKNLVNENVFSSEYKSSKIKEKKEILKSLTPSTRFSKELLKPSPVKRHNLKTRIDNNPMMKNYFNSEDYLLSHIGFKDNKFSSNTVKLDETSFNTPMSTSTKLNHKNSLKSHKFLSVEEDDGEFLPSLK</sequence>
<reference evidence="2" key="1">
    <citation type="submission" date="2016-11" db="EMBL/GenBank/DDBJ databases">
        <authorList>
            <person name="Guldener U."/>
        </authorList>
    </citation>
    <scope>NUCLEOTIDE SEQUENCE [LARGE SCALE GENOMIC DNA]</scope>
</reference>
<protein>
    <recommendedName>
        <fullName evidence="3">Sfi1 spindle body domain-containing protein</fullName>
    </recommendedName>
</protein>
<keyword evidence="2" id="KW-1185">Reference proteome</keyword>
<dbReference type="OrthoDB" id="3973226at2759"/>
<proteinExistence type="predicted"/>
<evidence type="ECO:0008006" key="3">
    <source>
        <dbReference type="Google" id="ProtNLM"/>
    </source>
</evidence>
<accession>A0A1L0AUG6</accession>
<dbReference type="AlphaFoldDB" id="A0A1L0AUG6"/>
<dbReference type="VEuPathDB" id="FungiDB:HGUI_00410"/>
<evidence type="ECO:0000313" key="2">
    <source>
        <dbReference type="Proteomes" id="UP000183365"/>
    </source>
</evidence>
<name>A0A1L0AUG6_9ASCO</name>
<gene>
    <name evidence="1" type="ORF">HGUI_00410</name>
</gene>
<dbReference type="Proteomes" id="UP000183365">
    <property type="component" value="Unassembled WGS sequence"/>
</dbReference>
<evidence type="ECO:0000313" key="1">
    <source>
        <dbReference type="EMBL" id="SGZ38210.1"/>
    </source>
</evidence>